<feature type="domain" description="CAAX prenyl protease 2/Lysostaphin resistance protein A-like" evidence="2">
    <location>
        <begin position="11"/>
        <end position="79"/>
    </location>
</feature>
<dbReference type="GO" id="GO:0080120">
    <property type="term" value="P:CAAX-box protein maturation"/>
    <property type="evidence" value="ECO:0007669"/>
    <property type="project" value="UniProtKB-ARBA"/>
</dbReference>
<feature type="transmembrane region" description="Helical" evidence="1">
    <location>
        <begin position="100"/>
        <end position="117"/>
    </location>
</feature>
<evidence type="ECO:0000313" key="3">
    <source>
        <dbReference type="EMBL" id="POY35933.1"/>
    </source>
</evidence>
<sequence>MDGADFYYLKTQKPLIATIITFFIVSIWHLPALLAGWKNEPLWPWLILSLAIAIVHSWFFFKSRGNLLVVILFHACFDAQYSFLSKFIPNVSNTPFHQGWTYIILYCLLSLSIIFLTKGKLGYNKANLNLKEYFGEPEQ</sequence>
<protein>
    <recommendedName>
        <fullName evidence="2">CAAX prenyl protease 2/Lysostaphin resistance protein A-like domain-containing protein</fullName>
    </recommendedName>
</protein>
<dbReference type="GO" id="GO:0004175">
    <property type="term" value="F:endopeptidase activity"/>
    <property type="evidence" value="ECO:0007669"/>
    <property type="project" value="UniProtKB-ARBA"/>
</dbReference>
<dbReference type="InterPro" id="IPR003675">
    <property type="entry name" value="Rce1/LyrA-like_dom"/>
</dbReference>
<keyword evidence="1" id="KW-1133">Transmembrane helix</keyword>
<reference evidence="3 4" key="1">
    <citation type="submission" date="2018-01" db="EMBL/GenBank/DDBJ databases">
        <authorList>
            <person name="Gaut B.S."/>
            <person name="Morton B.R."/>
            <person name="Clegg M.T."/>
            <person name="Duvall M.R."/>
        </authorList>
    </citation>
    <scope>NUCLEOTIDE SEQUENCE [LARGE SCALE GENOMIC DNA]</scope>
    <source>
        <strain evidence="3 4">HR-AV</strain>
    </source>
</reference>
<evidence type="ECO:0000256" key="1">
    <source>
        <dbReference type="SAM" id="Phobius"/>
    </source>
</evidence>
<proteinExistence type="predicted"/>
<feature type="transmembrane region" description="Helical" evidence="1">
    <location>
        <begin position="42"/>
        <end position="61"/>
    </location>
</feature>
<keyword evidence="1" id="KW-0812">Transmembrane</keyword>
<dbReference type="Pfam" id="PF02517">
    <property type="entry name" value="Rce1-like"/>
    <property type="match status" value="1"/>
</dbReference>
<dbReference type="Proteomes" id="UP000236893">
    <property type="component" value="Unassembled WGS sequence"/>
</dbReference>
<organism evidence="3 4">
    <name type="scientific">Solitalea longa</name>
    <dbReference type="NCBI Taxonomy" id="2079460"/>
    <lineage>
        <taxon>Bacteria</taxon>
        <taxon>Pseudomonadati</taxon>
        <taxon>Bacteroidota</taxon>
        <taxon>Sphingobacteriia</taxon>
        <taxon>Sphingobacteriales</taxon>
        <taxon>Sphingobacteriaceae</taxon>
        <taxon>Solitalea</taxon>
    </lineage>
</organism>
<keyword evidence="1" id="KW-0472">Membrane</keyword>
<keyword evidence="4" id="KW-1185">Reference proteome</keyword>
<dbReference type="OrthoDB" id="3693644at2"/>
<accession>A0A2S5A1D4</accession>
<name>A0A2S5A1D4_9SPHI</name>
<evidence type="ECO:0000313" key="4">
    <source>
        <dbReference type="Proteomes" id="UP000236893"/>
    </source>
</evidence>
<feature type="transmembrane region" description="Helical" evidence="1">
    <location>
        <begin position="15"/>
        <end position="36"/>
    </location>
</feature>
<dbReference type="EMBL" id="PQVF01000008">
    <property type="protein sequence ID" value="POY35933.1"/>
    <property type="molecule type" value="Genomic_DNA"/>
</dbReference>
<dbReference type="AlphaFoldDB" id="A0A2S5A1D4"/>
<gene>
    <name evidence="3" type="ORF">C3K47_12025</name>
</gene>
<comment type="caution">
    <text evidence="3">The sequence shown here is derived from an EMBL/GenBank/DDBJ whole genome shotgun (WGS) entry which is preliminary data.</text>
</comment>
<evidence type="ECO:0000259" key="2">
    <source>
        <dbReference type="Pfam" id="PF02517"/>
    </source>
</evidence>